<dbReference type="STRING" id="105984.A0A427XKS1"/>
<gene>
    <name evidence="7" type="ORF">EHS24_001537</name>
</gene>
<feature type="domain" description="Xylanolytic transcriptional activator regulatory" evidence="6">
    <location>
        <begin position="43"/>
        <end position="118"/>
    </location>
</feature>
<evidence type="ECO:0000256" key="1">
    <source>
        <dbReference type="ARBA" id="ARBA00004123"/>
    </source>
</evidence>
<dbReference type="PANTHER" id="PTHR31845">
    <property type="entry name" value="FINGER DOMAIN PROTEIN, PUTATIVE-RELATED"/>
    <property type="match status" value="1"/>
</dbReference>
<dbReference type="CDD" id="cd12148">
    <property type="entry name" value="fungal_TF_MHR"/>
    <property type="match status" value="1"/>
</dbReference>
<dbReference type="GO" id="GO:0000976">
    <property type="term" value="F:transcription cis-regulatory region binding"/>
    <property type="evidence" value="ECO:0007669"/>
    <property type="project" value="TreeGrafter"/>
</dbReference>
<name>A0A427XKS1_9TREE</name>
<dbReference type="EMBL" id="RSCE01000010">
    <property type="protein sequence ID" value="RSH79485.1"/>
    <property type="molecule type" value="Genomic_DNA"/>
</dbReference>
<dbReference type="Proteomes" id="UP000279236">
    <property type="component" value="Unassembled WGS sequence"/>
</dbReference>
<dbReference type="GO" id="GO:0005634">
    <property type="term" value="C:nucleus"/>
    <property type="evidence" value="ECO:0007669"/>
    <property type="project" value="UniProtKB-SubCell"/>
</dbReference>
<dbReference type="PANTHER" id="PTHR31845:SF17">
    <property type="entry name" value="ZN(II)2CYS6 TRANSCRIPTION FACTOR (EUROFUNG)"/>
    <property type="match status" value="1"/>
</dbReference>
<proteinExistence type="predicted"/>
<evidence type="ECO:0000256" key="3">
    <source>
        <dbReference type="ARBA" id="ARBA00023125"/>
    </source>
</evidence>
<dbReference type="InterPro" id="IPR007219">
    <property type="entry name" value="XnlR_reg_dom"/>
</dbReference>
<dbReference type="AlphaFoldDB" id="A0A427XKS1"/>
<dbReference type="GO" id="GO:0006351">
    <property type="term" value="P:DNA-templated transcription"/>
    <property type="evidence" value="ECO:0007669"/>
    <property type="project" value="InterPro"/>
</dbReference>
<sequence length="399" mass="43658">MLLRPTPADVCLDSIRVLLLYAQWMPFRAEGTHLKSRYNDVSAWAVLGLAVRYAVFLGLERSVLAPLQNEVLGDEDMSRFRVWINLVTCDCNLMLSSGLPASLDPRPTASVSRIIYARAGDAQPPDLRVTALIELAAIAYRALHCEPRILDVALLKKANTEMDEWEAYWVQRLRVTPSQHIHLPFTSLRMYRLTINSTCLGPLLSSSSQASHQPLQLHLLQSLDICLTAAAQTILALADTGGTAVWCLQSQDATTFPPGPFEVDTEALDKIYYAVDSTWISHTFAVTFLALCYVRGVVDGARAESVLGRLLTLAAAVFSAISPRSSAHPGRDFQPVVQNATTLVLQGLVQQTETSDPHDTDLALQPLFDLMTDAGLEWPSSLLVDSTATPTGWGCGITL</sequence>
<dbReference type="RefSeq" id="XP_028474632.1">
    <property type="nucleotide sequence ID" value="XM_028617325.1"/>
</dbReference>
<keyword evidence="5" id="KW-0539">Nucleus</keyword>
<dbReference type="SMART" id="SM00906">
    <property type="entry name" value="Fungal_trans"/>
    <property type="match status" value="1"/>
</dbReference>
<keyword evidence="4" id="KW-0804">Transcription</keyword>
<keyword evidence="3" id="KW-0238">DNA-binding</keyword>
<dbReference type="GeneID" id="39586080"/>
<evidence type="ECO:0000256" key="4">
    <source>
        <dbReference type="ARBA" id="ARBA00023163"/>
    </source>
</evidence>
<evidence type="ECO:0000313" key="7">
    <source>
        <dbReference type="EMBL" id="RSH79485.1"/>
    </source>
</evidence>
<evidence type="ECO:0000259" key="6">
    <source>
        <dbReference type="SMART" id="SM00906"/>
    </source>
</evidence>
<dbReference type="GO" id="GO:0008270">
    <property type="term" value="F:zinc ion binding"/>
    <property type="evidence" value="ECO:0007669"/>
    <property type="project" value="InterPro"/>
</dbReference>
<reference evidence="7 8" key="1">
    <citation type="submission" date="2018-11" db="EMBL/GenBank/DDBJ databases">
        <title>Genome sequence of Apiotrichum porosum DSM 27194.</title>
        <authorList>
            <person name="Aliyu H."/>
            <person name="Gorte O."/>
            <person name="Ochsenreither K."/>
        </authorList>
    </citation>
    <scope>NUCLEOTIDE SEQUENCE [LARGE SCALE GENOMIC DNA]</scope>
    <source>
        <strain evidence="7 8">DSM 27194</strain>
    </source>
</reference>
<comment type="subcellular location">
    <subcellularLocation>
        <location evidence="1">Nucleus</location>
    </subcellularLocation>
</comment>
<protein>
    <recommendedName>
        <fullName evidence="6">Xylanolytic transcriptional activator regulatory domain-containing protein</fullName>
    </recommendedName>
</protein>
<keyword evidence="8" id="KW-1185">Reference proteome</keyword>
<evidence type="ECO:0000256" key="2">
    <source>
        <dbReference type="ARBA" id="ARBA00023015"/>
    </source>
</evidence>
<evidence type="ECO:0000256" key="5">
    <source>
        <dbReference type="ARBA" id="ARBA00023242"/>
    </source>
</evidence>
<dbReference type="OrthoDB" id="2592082at2759"/>
<organism evidence="7 8">
    <name type="scientific">Apiotrichum porosum</name>
    <dbReference type="NCBI Taxonomy" id="105984"/>
    <lineage>
        <taxon>Eukaryota</taxon>
        <taxon>Fungi</taxon>
        <taxon>Dikarya</taxon>
        <taxon>Basidiomycota</taxon>
        <taxon>Agaricomycotina</taxon>
        <taxon>Tremellomycetes</taxon>
        <taxon>Trichosporonales</taxon>
        <taxon>Trichosporonaceae</taxon>
        <taxon>Apiotrichum</taxon>
    </lineage>
</organism>
<comment type="caution">
    <text evidence="7">The sequence shown here is derived from an EMBL/GenBank/DDBJ whole genome shotgun (WGS) entry which is preliminary data.</text>
</comment>
<dbReference type="InterPro" id="IPR051089">
    <property type="entry name" value="prtT"/>
</dbReference>
<accession>A0A427XKS1</accession>
<evidence type="ECO:0000313" key="8">
    <source>
        <dbReference type="Proteomes" id="UP000279236"/>
    </source>
</evidence>
<dbReference type="GO" id="GO:0000981">
    <property type="term" value="F:DNA-binding transcription factor activity, RNA polymerase II-specific"/>
    <property type="evidence" value="ECO:0007669"/>
    <property type="project" value="TreeGrafter"/>
</dbReference>
<keyword evidence="2" id="KW-0805">Transcription regulation</keyword>